<dbReference type="AlphaFoldDB" id="A0AAV9NVB6"/>
<keyword evidence="1" id="KW-0732">Signal</keyword>
<evidence type="ECO:0000313" key="3">
    <source>
        <dbReference type="Proteomes" id="UP001358417"/>
    </source>
</evidence>
<dbReference type="RefSeq" id="XP_064712636.1">
    <property type="nucleotide sequence ID" value="XM_064844776.1"/>
</dbReference>
<gene>
    <name evidence="2" type="ORF">LTR84_001150</name>
</gene>
<evidence type="ECO:0000256" key="1">
    <source>
        <dbReference type="SAM" id="SignalP"/>
    </source>
</evidence>
<comment type="caution">
    <text evidence="2">The sequence shown here is derived from an EMBL/GenBank/DDBJ whole genome shotgun (WGS) entry which is preliminary data.</text>
</comment>
<evidence type="ECO:0000313" key="2">
    <source>
        <dbReference type="EMBL" id="KAK5065312.1"/>
    </source>
</evidence>
<proteinExistence type="predicted"/>
<dbReference type="EMBL" id="JAVRRD010000001">
    <property type="protein sequence ID" value="KAK5065312.1"/>
    <property type="molecule type" value="Genomic_DNA"/>
</dbReference>
<dbReference type="Proteomes" id="UP001358417">
    <property type="component" value="Unassembled WGS sequence"/>
</dbReference>
<sequence>MHFAQIFAATLALPAMSLAAALPYSEAPANELVKRVGESCQTYSFLAAGSFEVTNTLATDVVLQRQLDSDATRAWTTITTKSGGSTIDKIKGGEKVVFQVNSDDGKGFVRVCDNATKKQCKYPNGTDKKFEFRASGERYAAQITVAPSNALWVDTPCVVGAKI</sequence>
<protein>
    <submittedName>
        <fullName evidence="2">Uncharacterized protein</fullName>
    </submittedName>
</protein>
<reference evidence="2 3" key="1">
    <citation type="submission" date="2023-08" db="EMBL/GenBank/DDBJ databases">
        <title>Black Yeasts Isolated from many extreme environments.</title>
        <authorList>
            <person name="Coleine C."/>
            <person name="Stajich J.E."/>
            <person name="Selbmann L."/>
        </authorList>
    </citation>
    <scope>NUCLEOTIDE SEQUENCE [LARGE SCALE GENOMIC DNA]</scope>
    <source>
        <strain evidence="2 3">CCFEE 5792</strain>
    </source>
</reference>
<feature type="chain" id="PRO_5043888904" evidence="1">
    <location>
        <begin position="20"/>
        <end position="163"/>
    </location>
</feature>
<organism evidence="2 3">
    <name type="scientific">Exophiala bonariae</name>
    <dbReference type="NCBI Taxonomy" id="1690606"/>
    <lineage>
        <taxon>Eukaryota</taxon>
        <taxon>Fungi</taxon>
        <taxon>Dikarya</taxon>
        <taxon>Ascomycota</taxon>
        <taxon>Pezizomycotina</taxon>
        <taxon>Eurotiomycetes</taxon>
        <taxon>Chaetothyriomycetidae</taxon>
        <taxon>Chaetothyriales</taxon>
        <taxon>Herpotrichiellaceae</taxon>
        <taxon>Exophiala</taxon>
    </lineage>
</organism>
<keyword evidence="3" id="KW-1185">Reference proteome</keyword>
<dbReference type="GeneID" id="89969372"/>
<feature type="signal peptide" evidence="1">
    <location>
        <begin position="1"/>
        <end position="19"/>
    </location>
</feature>
<name>A0AAV9NVB6_9EURO</name>
<accession>A0AAV9NVB6</accession>